<dbReference type="Gene3D" id="3.30.560.10">
    <property type="entry name" value="Glucose Oxidase, domain 3"/>
    <property type="match status" value="1"/>
</dbReference>
<accession>A0A2B7XHB7</accession>
<reference evidence="1 2" key="1">
    <citation type="submission" date="2017-10" db="EMBL/GenBank/DDBJ databases">
        <title>Comparative genomics in systemic dimorphic fungi from Ajellomycetaceae.</title>
        <authorList>
            <person name="Munoz J.F."/>
            <person name="Mcewen J.G."/>
            <person name="Clay O.K."/>
            <person name="Cuomo C.A."/>
        </authorList>
    </citation>
    <scope>NUCLEOTIDE SEQUENCE [LARGE SCALE GENOMIC DNA]</scope>
    <source>
        <strain evidence="1 2">UAMH130</strain>
    </source>
</reference>
<keyword evidence="2" id="KW-1185">Reference proteome</keyword>
<proteinExistence type="predicted"/>
<name>A0A2B7XHB7_9EURO</name>
<protein>
    <submittedName>
        <fullName evidence="1">Uncharacterized protein</fullName>
    </submittedName>
</protein>
<dbReference type="Proteomes" id="UP000224080">
    <property type="component" value="Unassembled WGS sequence"/>
</dbReference>
<evidence type="ECO:0000313" key="2">
    <source>
        <dbReference type="Proteomes" id="UP000224080"/>
    </source>
</evidence>
<dbReference type="AlphaFoldDB" id="A0A2B7XHB7"/>
<sequence length="102" mass="12125">MVWDSQHTRWAHFLRQLQSQETIDPRYFSHPLDIEILGRNLLELERLHQNEALAKYLKLPDGNRNHPDVFLIDLESVKKYLRDTVTTSHHFSSTTTMLPEDK</sequence>
<dbReference type="SUPFAM" id="SSF54373">
    <property type="entry name" value="FAD-linked reductases, C-terminal domain"/>
    <property type="match status" value="1"/>
</dbReference>
<gene>
    <name evidence="1" type="ORF">GX51_01458</name>
</gene>
<dbReference type="InterPro" id="IPR036188">
    <property type="entry name" value="FAD/NAD-bd_sf"/>
</dbReference>
<evidence type="ECO:0000313" key="1">
    <source>
        <dbReference type="EMBL" id="PGH08018.1"/>
    </source>
</evidence>
<organism evidence="1 2">
    <name type="scientific">Blastomyces parvus</name>
    <dbReference type="NCBI Taxonomy" id="2060905"/>
    <lineage>
        <taxon>Eukaryota</taxon>
        <taxon>Fungi</taxon>
        <taxon>Dikarya</taxon>
        <taxon>Ascomycota</taxon>
        <taxon>Pezizomycotina</taxon>
        <taxon>Eurotiomycetes</taxon>
        <taxon>Eurotiomycetidae</taxon>
        <taxon>Onygenales</taxon>
        <taxon>Ajellomycetaceae</taxon>
        <taxon>Blastomyces</taxon>
    </lineage>
</organism>
<dbReference type="OrthoDB" id="269227at2759"/>
<dbReference type="STRING" id="2060905.A0A2B7XHB7"/>
<dbReference type="Gene3D" id="3.50.50.60">
    <property type="entry name" value="FAD/NAD(P)-binding domain"/>
    <property type="match status" value="1"/>
</dbReference>
<dbReference type="EMBL" id="PDNC01000011">
    <property type="protein sequence ID" value="PGH08018.1"/>
    <property type="molecule type" value="Genomic_DNA"/>
</dbReference>
<comment type="caution">
    <text evidence="1">The sequence shown here is derived from an EMBL/GenBank/DDBJ whole genome shotgun (WGS) entry which is preliminary data.</text>
</comment>